<evidence type="ECO:0000256" key="1">
    <source>
        <dbReference type="SAM" id="MobiDB-lite"/>
    </source>
</evidence>
<feature type="region of interest" description="Disordered" evidence="1">
    <location>
        <begin position="65"/>
        <end position="88"/>
    </location>
</feature>
<reference evidence="2" key="2">
    <citation type="submission" date="2022-06" db="UniProtKB">
        <authorList>
            <consortium name="EnsemblMetazoa"/>
        </authorList>
    </citation>
    <scope>IDENTIFICATION</scope>
    <source>
        <strain evidence="2">DF5081</strain>
    </source>
</reference>
<accession>A0A8R1I210</accession>
<feature type="compositionally biased region" description="Polar residues" evidence="1">
    <location>
        <begin position="65"/>
        <end position="75"/>
    </location>
</feature>
<sequence length="150" mass="17246">MYGCRCMQKDKTGQLLNSFPSTIPLNSNRPLWKFQQTQEPPSLASNIHRKITYLKQWLASLSLDSSPTAGTTTTRASKKSDPTTVDPLTLPYDEGQKDLFMRFAYKFLANYFKKLRGQWTILDRFECICDGDLVELLNSKTFINIQITHD</sequence>
<evidence type="ECO:0000313" key="2">
    <source>
        <dbReference type="EnsemblMetazoa" id="CJA18519.1"/>
    </source>
</evidence>
<protein>
    <submittedName>
        <fullName evidence="2">Uncharacterized protein</fullName>
    </submittedName>
</protein>
<evidence type="ECO:0000313" key="3">
    <source>
        <dbReference type="Proteomes" id="UP000005237"/>
    </source>
</evidence>
<proteinExistence type="predicted"/>
<dbReference type="EnsemblMetazoa" id="CJA18519.1">
    <property type="protein sequence ID" value="CJA18519.1"/>
    <property type="gene ID" value="WBGene00137723"/>
</dbReference>
<organism evidence="2 3">
    <name type="scientific">Caenorhabditis japonica</name>
    <dbReference type="NCBI Taxonomy" id="281687"/>
    <lineage>
        <taxon>Eukaryota</taxon>
        <taxon>Metazoa</taxon>
        <taxon>Ecdysozoa</taxon>
        <taxon>Nematoda</taxon>
        <taxon>Chromadorea</taxon>
        <taxon>Rhabditida</taxon>
        <taxon>Rhabditina</taxon>
        <taxon>Rhabditomorpha</taxon>
        <taxon>Rhabditoidea</taxon>
        <taxon>Rhabditidae</taxon>
        <taxon>Peloderinae</taxon>
        <taxon>Caenorhabditis</taxon>
    </lineage>
</organism>
<name>A0A8R1I210_CAEJA</name>
<dbReference type="OMA" id="WTILDRF"/>
<reference evidence="3" key="1">
    <citation type="submission" date="2010-08" db="EMBL/GenBank/DDBJ databases">
        <authorList>
            <consortium name="Caenorhabditis japonica Sequencing Consortium"/>
            <person name="Wilson R.K."/>
        </authorList>
    </citation>
    <scope>NUCLEOTIDE SEQUENCE [LARGE SCALE GENOMIC DNA]</scope>
    <source>
        <strain evidence="3">DF5081</strain>
    </source>
</reference>
<keyword evidence="3" id="KW-1185">Reference proteome</keyword>
<dbReference type="AlphaFoldDB" id="A0A8R1I210"/>
<dbReference type="Proteomes" id="UP000005237">
    <property type="component" value="Unassembled WGS sequence"/>
</dbReference>